<proteinExistence type="predicted"/>
<keyword evidence="3" id="KW-1185">Reference proteome</keyword>
<dbReference type="Gene3D" id="2.60.40.10">
    <property type="entry name" value="Immunoglobulins"/>
    <property type="match status" value="1"/>
</dbReference>
<name>A0A434AGX9_9BACT</name>
<evidence type="ECO:0008006" key="4">
    <source>
        <dbReference type="Google" id="ProtNLM"/>
    </source>
</evidence>
<feature type="region of interest" description="Disordered" evidence="1">
    <location>
        <begin position="917"/>
        <end position="953"/>
    </location>
</feature>
<dbReference type="Proteomes" id="UP000282985">
    <property type="component" value="Unassembled WGS sequence"/>
</dbReference>
<sequence length="1044" mass="120333">MNAQQKNEILVNFIKSTSTQSSDSLYFNVLKLENFSEHTLVLTPKIIVPQGFNLLSRIPPKVRLQPGKTKHIPFRISIAKTAYSDINYNIKAQMLSELKEQIAQASCEVHIRPRRDWNFKIDDSEMIFSGTKNTSAAFSFHLVNLGNVKEKIHINIQIPEGFKPANSNRKKDFYLHLSPGVDTTIFYQVVQKFKNQELNFSDKIKIQAYNDIYQINKSIRISSYTNVFDYSPLKGQYQSYIEYSRRSIDGLREIKDELRTKGIVPLKNDNKLLYSFTNYDLSNTAEFWERSYYQLVFEGKNFSGGIGQHYSNLLVDAYNPHGAFAKWKFSTSKKSEFELYASQGLDYNITSVAAGNQLIIDKILIKTSAGYNEDSRRKQKSKSGILSASLPITKNHKLNLNARAIERDYFKDSTYTQSGIQGNWSYFGRITPRLFMNVKNRFQTKGFYTGNQENNQLEAAFKYRLSKKNRLLIDYSYQSKTGGSSDYEIKNHRVKSALDFRTHCNQNIRTGLWLEEYTNSETSLHSESKSCNIWMETSSRGDNIAYTISAVAGYRFQENTGFDSGKEIAFKNKSPNFNLESTLNIAPFGVRCSYINGSQKTSSLSQRSNYNELRISPTYRKEMLRDKMLFDLQADYQLDWVNNRKSINIRPKVSWKLKNNWTLLADAYISAYGERKVSFSGNDFNSNFRISLHKDFNIGRKRKKEKFHKMKMVFFRDDNKNGLHDKKEKGIEKSLIDINKNRDNKEEKNIQLSKLVSQSDGEISYNNLPEGTYDLAVNQLASTDGYFNFSGSKMQIKLDKDTTCFIPYIKAYKIQGKLVLKKTSISSAKVGQVSNIKVSATDTHGNTFSCLTNRSGYYQLPVAGKDSYVVNIHNPYGSRIKVNNNLAKVDFSDKESETVNFEFVEKRRRVNMKRANNRPTNKKYSSINPNKPKKALNKNRSTATKKTKRAVSKNTIPTKPKIIRNKQKPAKLQAPLNDLFYWTFHYFNSKLKKTEDYSVYGAFVFLSNANNFAGELRAKHIPAILLFNEKKKLYYVCIHKKPVN</sequence>
<evidence type="ECO:0000313" key="2">
    <source>
        <dbReference type="EMBL" id="RUT73657.1"/>
    </source>
</evidence>
<dbReference type="InterPro" id="IPR013783">
    <property type="entry name" value="Ig-like_fold"/>
</dbReference>
<accession>A0A434AGX9</accession>
<evidence type="ECO:0000313" key="3">
    <source>
        <dbReference type="Proteomes" id="UP000282985"/>
    </source>
</evidence>
<dbReference type="EMBL" id="RJJX01000018">
    <property type="protein sequence ID" value="RUT73657.1"/>
    <property type="molecule type" value="Genomic_DNA"/>
</dbReference>
<comment type="caution">
    <text evidence="2">The sequence shown here is derived from an EMBL/GenBank/DDBJ whole genome shotgun (WGS) entry which is preliminary data.</text>
</comment>
<evidence type="ECO:0000256" key="1">
    <source>
        <dbReference type="SAM" id="MobiDB-lite"/>
    </source>
</evidence>
<gene>
    <name evidence="2" type="ORF">DLK05_12590</name>
</gene>
<protein>
    <recommendedName>
        <fullName evidence="4">SD-repeat containing protein B domain-containing protein</fullName>
    </recommendedName>
</protein>
<dbReference type="SUPFAM" id="SSF117074">
    <property type="entry name" value="Hypothetical protein PA1324"/>
    <property type="match status" value="1"/>
</dbReference>
<organism evidence="2 3">
    <name type="scientific">Ancylomarina longa</name>
    <dbReference type="NCBI Taxonomy" id="2487017"/>
    <lineage>
        <taxon>Bacteria</taxon>
        <taxon>Pseudomonadati</taxon>
        <taxon>Bacteroidota</taxon>
        <taxon>Bacteroidia</taxon>
        <taxon>Marinilabiliales</taxon>
        <taxon>Marinifilaceae</taxon>
        <taxon>Ancylomarina</taxon>
    </lineage>
</organism>
<feature type="compositionally biased region" description="Basic residues" evidence="1">
    <location>
        <begin position="931"/>
        <end position="951"/>
    </location>
</feature>
<feature type="compositionally biased region" description="Polar residues" evidence="1">
    <location>
        <begin position="917"/>
        <end position="927"/>
    </location>
</feature>
<dbReference type="AlphaFoldDB" id="A0A434AGX9"/>
<reference evidence="2 3" key="1">
    <citation type="submission" date="2018-11" db="EMBL/GenBank/DDBJ databases">
        <title>Parancylomarina longa gen. nov., sp. nov., isolated from sediments of southern Okinawa.</title>
        <authorList>
            <person name="Fu T."/>
        </authorList>
    </citation>
    <scope>NUCLEOTIDE SEQUENCE [LARGE SCALE GENOMIC DNA]</scope>
    <source>
        <strain evidence="2 3">T3-2 S1-C</strain>
    </source>
</reference>